<proteinExistence type="predicted"/>
<evidence type="ECO:0000259" key="2">
    <source>
        <dbReference type="PROSITE" id="PS50181"/>
    </source>
</evidence>
<keyword evidence="4" id="KW-1185">Reference proteome</keyword>
<evidence type="ECO:0000256" key="1">
    <source>
        <dbReference type="SAM" id="MobiDB-lite"/>
    </source>
</evidence>
<protein>
    <recommendedName>
        <fullName evidence="2">F-box domain-containing protein</fullName>
    </recommendedName>
</protein>
<dbReference type="OrthoDB" id="5985073at2759"/>
<feature type="region of interest" description="Disordered" evidence="1">
    <location>
        <begin position="510"/>
        <end position="530"/>
    </location>
</feature>
<gene>
    <name evidence="3" type="ORF">BKA67DRAFT_657481</name>
</gene>
<dbReference type="AlphaFoldDB" id="A0A9P8UP85"/>
<comment type="caution">
    <text evidence="3">The sequence shown here is derived from an EMBL/GenBank/DDBJ whole genome shotgun (WGS) entry which is preliminary data.</text>
</comment>
<dbReference type="InterPro" id="IPR001810">
    <property type="entry name" value="F-box_dom"/>
</dbReference>
<name>A0A9P8UP85_9PEZI</name>
<dbReference type="Proteomes" id="UP000758603">
    <property type="component" value="Unassembled WGS sequence"/>
</dbReference>
<sequence length="578" mass="65320">MDKLPPEILGRIISFLIPDNGLSLPITSITKPWKSYGSIAHFATVSKLWQRYVERLTFKNLFLSTVRLSTASRIITSQRLEYVRSIDLEVILETYDDEATCRVENEAEKARNNEQFTCTVIALFALLRELDMPKFNSLHDRVLRLRAYSPSDPWRRDDWPSIRKTRVNGLTDNILEARFDQSYLEFIEPLDSSINTFSIFEVPDPVGRNLTYRRISPSACCSIAAKLGKLNKIIWHLSDNEKKDIALRKTLRQEFSEQLGHLPLSLKHMVLRYTRNPPRNHTVSPASILGADGSGEDDLSTALHDLCKRLVTADIEASLENSFFTPIDSIRDSNAKAQWPDLQTLNLTLSAVTPSGKWLFNRHPDAVEDEDPWIEEDNLMDLKPDTPAEEDWRLYEFRGSPSVSVIKPWFLAAAEAARNMPSLLELKIVSGCGTIPKPYRAYCALQYSVRALLLEITSTPVLDVDLELEEAWRDTARVQLQNRSTLTIEYKEAKDHRNTNTVSLQAQGRTTQRPVFGSGPAQNNSAVTAEDVRQQRPVFGAQGTGLARPIFGAQGTGLSRPVFGAQQTSQNNRHPRDS</sequence>
<feature type="region of interest" description="Disordered" evidence="1">
    <location>
        <begin position="557"/>
        <end position="578"/>
    </location>
</feature>
<dbReference type="GeneID" id="70136014"/>
<dbReference type="RefSeq" id="XP_045959814.1">
    <property type="nucleotide sequence ID" value="XM_046107123.1"/>
</dbReference>
<dbReference type="EMBL" id="JAGPXC010000003">
    <property type="protein sequence ID" value="KAH6655549.1"/>
    <property type="molecule type" value="Genomic_DNA"/>
</dbReference>
<feature type="domain" description="F-box" evidence="2">
    <location>
        <begin position="1"/>
        <end position="52"/>
    </location>
</feature>
<reference evidence="3" key="1">
    <citation type="journal article" date="2021" name="Nat. Commun.">
        <title>Genetic determinants of endophytism in the Arabidopsis root mycobiome.</title>
        <authorList>
            <person name="Mesny F."/>
            <person name="Miyauchi S."/>
            <person name="Thiergart T."/>
            <person name="Pickel B."/>
            <person name="Atanasova L."/>
            <person name="Karlsson M."/>
            <person name="Huettel B."/>
            <person name="Barry K.W."/>
            <person name="Haridas S."/>
            <person name="Chen C."/>
            <person name="Bauer D."/>
            <person name="Andreopoulos W."/>
            <person name="Pangilinan J."/>
            <person name="LaButti K."/>
            <person name="Riley R."/>
            <person name="Lipzen A."/>
            <person name="Clum A."/>
            <person name="Drula E."/>
            <person name="Henrissat B."/>
            <person name="Kohler A."/>
            <person name="Grigoriev I.V."/>
            <person name="Martin F.M."/>
            <person name="Hacquard S."/>
        </authorList>
    </citation>
    <scope>NUCLEOTIDE SEQUENCE</scope>
    <source>
        <strain evidence="3">MPI-SDFR-AT-0073</strain>
    </source>
</reference>
<evidence type="ECO:0000313" key="3">
    <source>
        <dbReference type="EMBL" id="KAH6655549.1"/>
    </source>
</evidence>
<evidence type="ECO:0000313" key="4">
    <source>
        <dbReference type="Proteomes" id="UP000758603"/>
    </source>
</evidence>
<organism evidence="3 4">
    <name type="scientific">Truncatella angustata</name>
    <dbReference type="NCBI Taxonomy" id="152316"/>
    <lineage>
        <taxon>Eukaryota</taxon>
        <taxon>Fungi</taxon>
        <taxon>Dikarya</taxon>
        <taxon>Ascomycota</taxon>
        <taxon>Pezizomycotina</taxon>
        <taxon>Sordariomycetes</taxon>
        <taxon>Xylariomycetidae</taxon>
        <taxon>Amphisphaeriales</taxon>
        <taxon>Sporocadaceae</taxon>
        <taxon>Truncatella</taxon>
    </lineage>
</organism>
<dbReference type="PROSITE" id="PS50181">
    <property type="entry name" value="FBOX"/>
    <property type="match status" value="1"/>
</dbReference>
<accession>A0A9P8UP85</accession>